<dbReference type="InterPro" id="IPR000182">
    <property type="entry name" value="GNAT_dom"/>
</dbReference>
<dbReference type="InterPro" id="IPR016181">
    <property type="entry name" value="Acyl_CoA_acyltransferase"/>
</dbReference>
<dbReference type="SUPFAM" id="SSF55729">
    <property type="entry name" value="Acyl-CoA N-acyltransferases (Nat)"/>
    <property type="match status" value="1"/>
</dbReference>
<protein>
    <submittedName>
        <fullName evidence="2">GNAT family N-acetyltransferase</fullName>
    </submittedName>
</protein>
<sequence>MVKLVPLQPEHVVPFYTWLRDPEAIAYSLSAFQRMTTTAQIDQWFAATLQQANALNLGIYWEETHALIGYAGLSNISATNQSGEYFIFIGERAAWGKGVGTAVTKQILHLGFTSHPLNRIMLTVSEPNTGGLKAYTKAGFVVEGRLRQAACRQGVFHDKIVMSVLKAEWKPQGVPGGEPNRGNP</sequence>
<dbReference type="RefSeq" id="WP_070743199.1">
    <property type="nucleotide sequence ID" value="NZ_MDZA01000161.1"/>
</dbReference>
<dbReference type="PROSITE" id="PS51186">
    <property type="entry name" value="GNAT"/>
    <property type="match status" value="1"/>
</dbReference>
<dbReference type="AlphaFoldDB" id="A0A1G1THI9"/>
<dbReference type="PANTHER" id="PTHR43415:SF3">
    <property type="entry name" value="GNAT-FAMILY ACETYLTRANSFERASE"/>
    <property type="match status" value="1"/>
</dbReference>
<reference evidence="2 3" key="1">
    <citation type="submission" date="2016-08" db="EMBL/GenBank/DDBJ databases">
        <title>Hymenobacter coccineus sp. nov., Hymenobacter lapidarius sp. nov. and Hymenobacter glacialis sp. nov., isolated from Antarctic soil.</title>
        <authorList>
            <person name="Sedlacek I."/>
            <person name="Kralova S."/>
            <person name="Kyrova K."/>
            <person name="Maslanova I."/>
            <person name="Stankova E."/>
            <person name="Vrbovska V."/>
            <person name="Nemec M."/>
            <person name="Bartak M."/>
            <person name="Svec P."/>
            <person name="Busse H.-J."/>
            <person name="Pantucek R."/>
        </authorList>
    </citation>
    <scope>NUCLEOTIDE SEQUENCE [LARGE SCALE GENOMIC DNA]</scope>
    <source>
        <strain evidence="2 3">CCM 8649</strain>
    </source>
</reference>
<comment type="caution">
    <text evidence="2">The sequence shown here is derived from an EMBL/GenBank/DDBJ whole genome shotgun (WGS) entry which is preliminary data.</text>
</comment>
<proteinExistence type="predicted"/>
<dbReference type="Proteomes" id="UP000177506">
    <property type="component" value="Unassembled WGS sequence"/>
</dbReference>
<dbReference type="GO" id="GO:0016747">
    <property type="term" value="F:acyltransferase activity, transferring groups other than amino-acyl groups"/>
    <property type="evidence" value="ECO:0007669"/>
    <property type="project" value="InterPro"/>
</dbReference>
<feature type="domain" description="N-acetyltransferase" evidence="1">
    <location>
        <begin position="2"/>
        <end position="167"/>
    </location>
</feature>
<dbReference type="PANTHER" id="PTHR43415">
    <property type="entry name" value="SPERMIDINE N(1)-ACETYLTRANSFERASE"/>
    <property type="match status" value="1"/>
</dbReference>
<gene>
    <name evidence="2" type="ORF">BEN49_23095</name>
</gene>
<dbReference type="EMBL" id="MDZA01000161">
    <property type="protein sequence ID" value="OGX90342.1"/>
    <property type="molecule type" value="Genomic_DNA"/>
</dbReference>
<accession>A0A1G1THI9</accession>
<organism evidence="2 3">
    <name type="scientific">Hymenobacter coccineus</name>
    <dbReference type="NCBI Taxonomy" id="1908235"/>
    <lineage>
        <taxon>Bacteria</taxon>
        <taxon>Pseudomonadati</taxon>
        <taxon>Bacteroidota</taxon>
        <taxon>Cytophagia</taxon>
        <taxon>Cytophagales</taxon>
        <taxon>Hymenobacteraceae</taxon>
        <taxon>Hymenobacter</taxon>
    </lineage>
</organism>
<evidence type="ECO:0000259" key="1">
    <source>
        <dbReference type="PROSITE" id="PS51186"/>
    </source>
</evidence>
<dbReference type="Pfam" id="PF13302">
    <property type="entry name" value="Acetyltransf_3"/>
    <property type="match status" value="1"/>
</dbReference>
<keyword evidence="3" id="KW-1185">Reference proteome</keyword>
<dbReference type="Gene3D" id="3.40.630.30">
    <property type="match status" value="1"/>
</dbReference>
<dbReference type="OrthoDB" id="6290225at2"/>
<evidence type="ECO:0000313" key="2">
    <source>
        <dbReference type="EMBL" id="OGX90342.1"/>
    </source>
</evidence>
<name>A0A1G1THI9_9BACT</name>
<evidence type="ECO:0000313" key="3">
    <source>
        <dbReference type="Proteomes" id="UP000177506"/>
    </source>
</evidence>